<dbReference type="EMBL" id="ANIZ01004431">
    <property type="protein sequence ID" value="ETI30112.1"/>
    <property type="molecule type" value="Genomic_DNA"/>
</dbReference>
<comment type="caution">
    <text evidence="2">The sequence shown here is derived from an EMBL/GenBank/DDBJ whole genome shotgun (WGS) entry which is preliminary data.</text>
</comment>
<evidence type="ECO:0000313" key="2">
    <source>
        <dbReference type="EMBL" id="ETI30112.1"/>
    </source>
</evidence>
<dbReference type="Proteomes" id="UP000018721">
    <property type="component" value="Unassembled WGS sequence"/>
</dbReference>
<reference evidence="2 3" key="1">
    <citation type="submission" date="2013-11" db="EMBL/GenBank/DDBJ databases">
        <title>The Genome Sequence of Phytophthora parasitica P1569.</title>
        <authorList>
            <consortium name="The Broad Institute Genomics Platform"/>
            <person name="Russ C."/>
            <person name="Tyler B."/>
            <person name="Panabieres F."/>
            <person name="Shan W."/>
            <person name="Tripathy S."/>
            <person name="Grunwald N."/>
            <person name="Machado M."/>
            <person name="Johnson C.S."/>
            <person name="Arredondo F."/>
            <person name="Hong C."/>
            <person name="Coffey M."/>
            <person name="Young S.K."/>
            <person name="Zeng Q."/>
            <person name="Gargeya S."/>
            <person name="Fitzgerald M."/>
            <person name="Abouelleil A."/>
            <person name="Alvarado L."/>
            <person name="Chapman S.B."/>
            <person name="Gainer-Dewar J."/>
            <person name="Goldberg J."/>
            <person name="Griggs A."/>
            <person name="Gujja S."/>
            <person name="Hansen M."/>
            <person name="Howarth C."/>
            <person name="Imamovic A."/>
            <person name="Ireland A."/>
            <person name="Larimer J."/>
            <person name="McCowan C."/>
            <person name="Murphy C."/>
            <person name="Pearson M."/>
            <person name="Poon T.W."/>
            <person name="Priest M."/>
            <person name="Roberts A."/>
            <person name="Saif S."/>
            <person name="Shea T."/>
            <person name="Sykes S."/>
            <person name="Wortman J."/>
            <person name="Nusbaum C."/>
            <person name="Birren B."/>
        </authorList>
    </citation>
    <scope>NUCLEOTIDE SEQUENCE [LARGE SCALE GENOMIC DNA]</scope>
    <source>
        <strain evidence="2 3">P1569</strain>
    </source>
</reference>
<dbReference type="PROSITE" id="PS50013">
    <property type="entry name" value="CHROMO_2"/>
    <property type="match status" value="1"/>
</dbReference>
<name>V9DVR3_PHYNI</name>
<dbReference type="Gene3D" id="2.40.50.40">
    <property type="match status" value="1"/>
</dbReference>
<protein>
    <recommendedName>
        <fullName evidence="1">Chromo domain-containing protein</fullName>
    </recommendedName>
</protein>
<dbReference type="OrthoDB" id="103374at2759"/>
<dbReference type="InterPro" id="IPR023780">
    <property type="entry name" value="Chromo_domain"/>
</dbReference>
<keyword evidence="3" id="KW-1185">Reference proteome</keyword>
<dbReference type="InterPro" id="IPR016197">
    <property type="entry name" value="Chromo-like_dom_sf"/>
</dbReference>
<evidence type="ECO:0000313" key="3">
    <source>
        <dbReference type="Proteomes" id="UP000018721"/>
    </source>
</evidence>
<feature type="domain" description="Chromo" evidence="1">
    <location>
        <begin position="67"/>
        <end position="117"/>
    </location>
</feature>
<dbReference type="CDD" id="cd00024">
    <property type="entry name" value="CD_CSD"/>
    <property type="match status" value="1"/>
</dbReference>
<sequence>MRGGKLLVRWVGPFRVVRALSHSFMVAHLLTGDEYEVHGSRLKHYCDSELGSTAEIREHVATQGIVLGVRAIVDHRYDSTAKEWQLYVAWHGLEDSENSWEPFAAVSADVPALVTTYVESVDVPELTALL</sequence>
<evidence type="ECO:0000259" key="1">
    <source>
        <dbReference type="PROSITE" id="PS50013"/>
    </source>
</evidence>
<proteinExistence type="predicted"/>
<organism evidence="2 3">
    <name type="scientific">Phytophthora nicotianae P1569</name>
    <dbReference type="NCBI Taxonomy" id="1317065"/>
    <lineage>
        <taxon>Eukaryota</taxon>
        <taxon>Sar</taxon>
        <taxon>Stramenopiles</taxon>
        <taxon>Oomycota</taxon>
        <taxon>Peronosporomycetes</taxon>
        <taxon>Peronosporales</taxon>
        <taxon>Peronosporaceae</taxon>
        <taxon>Phytophthora</taxon>
    </lineage>
</organism>
<dbReference type="SUPFAM" id="SSF54160">
    <property type="entry name" value="Chromo domain-like"/>
    <property type="match status" value="1"/>
</dbReference>
<dbReference type="eggNOG" id="KOG0017">
    <property type="taxonomic scope" value="Eukaryota"/>
</dbReference>
<dbReference type="Pfam" id="PF00385">
    <property type="entry name" value="Chromo"/>
    <property type="match status" value="1"/>
</dbReference>
<accession>V9DVR3</accession>
<dbReference type="HOGENOM" id="CLU_078661_2_1_1"/>
<gene>
    <name evidence="2" type="ORF">F443_22767</name>
</gene>
<dbReference type="InterPro" id="IPR000953">
    <property type="entry name" value="Chromo/chromo_shadow_dom"/>
</dbReference>
<dbReference type="AlphaFoldDB" id="V9DVR3"/>